<dbReference type="AlphaFoldDB" id="Q2Y563"/>
<accession>Q2Y563</accession>
<dbReference type="KEGG" id="nmu:Nmul_D2826"/>
<keyword evidence="1" id="KW-0614">Plasmid</keyword>
<dbReference type="HOGENOM" id="CLU_1208761_0_0_4"/>
<evidence type="ECO:0000313" key="2">
    <source>
        <dbReference type="Proteomes" id="UP000002718"/>
    </source>
</evidence>
<dbReference type="Proteomes" id="UP000002718">
    <property type="component" value="Plasmid 3"/>
</dbReference>
<sequence>MARFMGSTSKEKKKKAISTAGKKLDEVVTNLVLLEFQSSVTTAQSGPVAGDSLGLIQNGDSTLSPEVVAQIHANFLDDDASGTLIDACVVALDRNRTGGAPDEELAKLISKTRAKVLDQIAEVERNRNQRSNQTSNQTELASAKKQLEYLVSLQPPSLGSICASMLKNDDLQNNFLLKLQEHKLHGRIMRAKLLTKQTLLRNCFESTKDIEDKLVRIDKYMVCVSKELK</sequence>
<dbReference type="EMBL" id="CP000106">
    <property type="protein sequence ID" value="ABB76113.1"/>
    <property type="molecule type" value="Genomic_DNA"/>
</dbReference>
<proteinExistence type="predicted"/>
<protein>
    <submittedName>
        <fullName evidence="1">Uncharacterized protein</fullName>
    </submittedName>
</protein>
<gene>
    <name evidence="1" type="ordered locus">Nmul_D2826</name>
</gene>
<reference evidence="2" key="1">
    <citation type="submission" date="2005-08" db="EMBL/GenBank/DDBJ databases">
        <title>Complete sequence of plasmid 3 of Nitrosospira multiformis ATCC 25196.</title>
        <authorList>
            <person name="Hammon N."/>
            <person name="Israni S."/>
            <person name="Pitluck S."/>
            <person name="Chain P."/>
            <person name="Malfatti S."/>
            <person name="Shin M."/>
            <person name="Vergez L."/>
            <person name="Schmutz J."/>
            <person name="Larimer F."/>
            <person name="Land M."/>
            <person name="Hauser L."/>
            <person name="Kyrpides N."/>
            <person name="Lykidis A."/>
            <person name="Richardson P."/>
        </authorList>
    </citation>
    <scope>NUCLEOTIDE SEQUENCE [LARGE SCALE GENOMIC DNA]</scope>
    <source>
        <strain evidence="2">ATCC 25196 / NCIMB 11849 / C 71</strain>
        <plasmid evidence="2">pNITMU3</plasmid>
    </source>
</reference>
<geneLocation type="plasmid" evidence="2">
    <name>pNITMU3</name>
</geneLocation>
<name>Q2Y563_NITMU</name>
<organism evidence="1 2">
    <name type="scientific">Nitrosospira multiformis (strain ATCC 25196 / NCIMB 11849 / C 71)</name>
    <dbReference type="NCBI Taxonomy" id="323848"/>
    <lineage>
        <taxon>Bacteria</taxon>
        <taxon>Pseudomonadati</taxon>
        <taxon>Pseudomonadota</taxon>
        <taxon>Betaproteobacteria</taxon>
        <taxon>Nitrosomonadales</taxon>
        <taxon>Nitrosomonadaceae</taxon>
        <taxon>Nitrosospira</taxon>
    </lineage>
</organism>
<reference evidence="1 2" key="2">
    <citation type="journal article" date="2008" name="Appl. Environ. Microbiol.">
        <title>Complete genome sequence of Nitrosospira multiformis, an ammonia-oxidizing bacterium from the soil environment.</title>
        <authorList>
            <person name="Norton J.M."/>
            <person name="Klotz M.G."/>
            <person name="Stein L.Y."/>
            <person name="Arp D.J."/>
            <person name="Bottomley P.J."/>
            <person name="Chain P.S."/>
            <person name="Hauser L.J."/>
            <person name="Land M.L."/>
            <person name="Larimer F.W."/>
            <person name="Shin M.W."/>
            <person name="Starkenburg S.R."/>
        </authorList>
    </citation>
    <scope>NUCLEOTIDE SEQUENCE [LARGE SCALE GENOMIC DNA]</scope>
    <source>
        <strain evidence="2">ATCC 25196 / NCIMB 11849 / C 71</strain>
        <plasmid evidence="2">pNITMU3</plasmid>
    </source>
</reference>
<dbReference type="RefSeq" id="WP_011382094.1">
    <property type="nucleotide sequence ID" value="NC_007617.1"/>
</dbReference>
<evidence type="ECO:0000313" key="1">
    <source>
        <dbReference type="EMBL" id="ABB76113.1"/>
    </source>
</evidence>
<keyword evidence="2" id="KW-1185">Reference proteome</keyword>